<dbReference type="InterPro" id="IPR036389">
    <property type="entry name" value="RNase_III_sf"/>
</dbReference>
<keyword evidence="4 10" id="KW-0507">mRNA processing</keyword>
<feature type="binding site" evidence="10">
    <location>
        <position position="128"/>
    </location>
    <ligand>
        <name>Mg(2+)</name>
        <dbReference type="ChEBI" id="CHEBI:18420"/>
    </ligand>
</feature>
<name>A0A5C0UH06_9RICK</name>
<dbReference type="CDD" id="cd10845">
    <property type="entry name" value="DSRM_RNAse_III_family"/>
    <property type="match status" value="1"/>
</dbReference>
<dbReference type="PANTHER" id="PTHR11207:SF0">
    <property type="entry name" value="RIBONUCLEASE 3"/>
    <property type="match status" value="1"/>
</dbReference>
<dbReference type="SUPFAM" id="SSF54768">
    <property type="entry name" value="dsRNA-binding domain-like"/>
    <property type="match status" value="1"/>
</dbReference>
<dbReference type="SMART" id="SM00535">
    <property type="entry name" value="RIBOc"/>
    <property type="match status" value="1"/>
</dbReference>
<keyword evidence="9 10" id="KW-0694">RNA-binding</keyword>
<dbReference type="SMART" id="SM00358">
    <property type="entry name" value="DSRM"/>
    <property type="match status" value="1"/>
</dbReference>
<evidence type="ECO:0000256" key="2">
    <source>
        <dbReference type="ARBA" id="ARBA00010183"/>
    </source>
</evidence>
<dbReference type="Pfam" id="PF14622">
    <property type="entry name" value="Ribonucleas_3_3"/>
    <property type="match status" value="1"/>
</dbReference>
<dbReference type="FunFam" id="1.10.1520.10:FF:000001">
    <property type="entry name" value="Ribonuclease 3"/>
    <property type="match status" value="1"/>
</dbReference>
<evidence type="ECO:0000256" key="6">
    <source>
        <dbReference type="ARBA" id="ARBA00022730"/>
    </source>
</evidence>
<dbReference type="KEGG" id="snay:FZC37_00460"/>
<dbReference type="GO" id="GO:0005737">
    <property type="term" value="C:cytoplasm"/>
    <property type="evidence" value="ECO:0007669"/>
    <property type="project" value="UniProtKB-SubCell"/>
</dbReference>
<comment type="cofactor">
    <cofactor evidence="10">
        <name>Mg(2+)</name>
        <dbReference type="ChEBI" id="CHEBI:18420"/>
    </cofactor>
</comment>
<dbReference type="GO" id="GO:0003725">
    <property type="term" value="F:double-stranded RNA binding"/>
    <property type="evidence" value="ECO:0007669"/>
    <property type="project" value="TreeGrafter"/>
</dbReference>
<keyword evidence="6 10" id="KW-0699">rRNA-binding</keyword>
<evidence type="ECO:0000256" key="5">
    <source>
        <dbReference type="ARBA" id="ARBA00022722"/>
    </source>
</evidence>
<keyword evidence="8 10" id="KW-0378">Hydrolase</keyword>
<feature type="active site" evidence="10">
    <location>
        <position position="52"/>
    </location>
</feature>
<dbReference type="PROSITE" id="PS50137">
    <property type="entry name" value="DS_RBD"/>
    <property type="match status" value="1"/>
</dbReference>
<dbReference type="EMBL" id="CP043312">
    <property type="protein sequence ID" value="QEK39415.1"/>
    <property type="molecule type" value="Genomic_DNA"/>
</dbReference>
<accession>A0A5C0UH06</accession>
<evidence type="ECO:0000259" key="11">
    <source>
        <dbReference type="PROSITE" id="PS50137"/>
    </source>
</evidence>
<evidence type="ECO:0000256" key="7">
    <source>
        <dbReference type="ARBA" id="ARBA00022759"/>
    </source>
</evidence>
<sequence length="237" mass="26443">MSNKSNIKAINTLEHNIGYGFSKKCLIEEALTHPSVSKKNNHNYERLEFLGDRVLNLIIAQMLFLDTNAKENNYQVGQMHEMHAFLVCKTNVSKVALSIKLQEFLILSEGEKMSRGNEKKNILANAMEAVIAAIYLDSNICTTSKILNKLWKPLYNDAIKYPTKDSKTILQELIQSQNNATPIYQTFKAGGKDHAPLFKTSVTLPNGITAQGLGNSIKESSQKAAFNALAILKQQQN</sequence>
<dbReference type="GO" id="GO:0046872">
    <property type="term" value="F:metal ion binding"/>
    <property type="evidence" value="ECO:0007669"/>
    <property type="project" value="UniProtKB-KW"/>
</dbReference>
<dbReference type="CDD" id="cd00593">
    <property type="entry name" value="RIBOc"/>
    <property type="match status" value="1"/>
</dbReference>
<comment type="subunit">
    <text evidence="10">Homodimer.</text>
</comment>
<dbReference type="PROSITE" id="PS50142">
    <property type="entry name" value="RNASE_3_2"/>
    <property type="match status" value="1"/>
</dbReference>
<dbReference type="PROSITE" id="PS00517">
    <property type="entry name" value="RNASE_3_1"/>
    <property type="match status" value="1"/>
</dbReference>
<dbReference type="RefSeq" id="WP_148951776.1">
    <property type="nucleotide sequence ID" value="NZ_CP043312.1"/>
</dbReference>
<dbReference type="Proteomes" id="UP000323844">
    <property type="component" value="Chromosome"/>
</dbReference>
<evidence type="ECO:0000256" key="1">
    <source>
        <dbReference type="ARBA" id="ARBA00000109"/>
    </source>
</evidence>
<evidence type="ECO:0000313" key="14">
    <source>
        <dbReference type="Proteomes" id="UP000323844"/>
    </source>
</evidence>
<dbReference type="GO" id="GO:0010468">
    <property type="term" value="P:regulation of gene expression"/>
    <property type="evidence" value="ECO:0007669"/>
    <property type="project" value="TreeGrafter"/>
</dbReference>
<dbReference type="HAMAP" id="MF_00104">
    <property type="entry name" value="RNase_III"/>
    <property type="match status" value="1"/>
</dbReference>
<dbReference type="Pfam" id="PF00035">
    <property type="entry name" value="dsrm"/>
    <property type="match status" value="1"/>
</dbReference>
<dbReference type="GO" id="GO:0008033">
    <property type="term" value="P:tRNA processing"/>
    <property type="evidence" value="ECO:0007669"/>
    <property type="project" value="UniProtKB-KW"/>
</dbReference>
<feature type="domain" description="RNase III" evidence="12">
    <location>
        <begin position="10"/>
        <end position="139"/>
    </location>
</feature>
<organism evidence="13 14">
    <name type="scientific">Candidatus Sneabacter namystus</name>
    <dbReference type="NCBI Taxonomy" id="2601646"/>
    <lineage>
        <taxon>Bacteria</taxon>
        <taxon>Pseudomonadati</taxon>
        <taxon>Pseudomonadota</taxon>
        <taxon>Alphaproteobacteria</taxon>
        <taxon>Rickettsiales</taxon>
        <taxon>Rickettsiaceae</taxon>
        <taxon>Rickettsieae</taxon>
        <taxon>Candidatus Sneabacter</taxon>
    </lineage>
</organism>
<protein>
    <recommendedName>
        <fullName evidence="10">Ribonuclease 3</fullName>
        <ecNumber evidence="10">3.1.26.3</ecNumber>
    </recommendedName>
    <alternativeName>
        <fullName evidence="10">Ribonuclease III</fullName>
        <shortName evidence="10">RNase III</shortName>
    </alternativeName>
</protein>
<keyword evidence="14" id="KW-1185">Reference proteome</keyword>
<dbReference type="OrthoDB" id="9805026at2"/>
<keyword evidence="7 10" id="KW-0255">Endonuclease</keyword>
<dbReference type="InterPro" id="IPR011907">
    <property type="entry name" value="RNase_III"/>
</dbReference>
<dbReference type="NCBIfam" id="TIGR02191">
    <property type="entry name" value="RNaseIII"/>
    <property type="match status" value="1"/>
</dbReference>
<dbReference type="InterPro" id="IPR000999">
    <property type="entry name" value="RNase_III_dom"/>
</dbReference>
<comment type="subcellular location">
    <subcellularLocation>
        <location evidence="10">Cytoplasm</location>
    </subcellularLocation>
</comment>
<dbReference type="GO" id="GO:0006364">
    <property type="term" value="P:rRNA processing"/>
    <property type="evidence" value="ECO:0007669"/>
    <property type="project" value="UniProtKB-UniRule"/>
</dbReference>
<dbReference type="PANTHER" id="PTHR11207">
    <property type="entry name" value="RIBONUCLEASE III"/>
    <property type="match status" value="1"/>
</dbReference>
<evidence type="ECO:0000259" key="12">
    <source>
        <dbReference type="PROSITE" id="PS50142"/>
    </source>
</evidence>
<feature type="active site" evidence="10">
    <location>
        <position position="128"/>
    </location>
</feature>
<feature type="domain" description="DRBM" evidence="11">
    <location>
        <begin position="165"/>
        <end position="234"/>
    </location>
</feature>
<feature type="binding site" evidence="10">
    <location>
        <position position="125"/>
    </location>
    <ligand>
        <name>Mg(2+)</name>
        <dbReference type="ChEBI" id="CHEBI:18420"/>
    </ligand>
</feature>
<keyword evidence="10" id="KW-0963">Cytoplasm</keyword>
<dbReference type="GO" id="GO:0019843">
    <property type="term" value="F:rRNA binding"/>
    <property type="evidence" value="ECO:0007669"/>
    <property type="project" value="UniProtKB-KW"/>
</dbReference>
<gene>
    <name evidence="10 13" type="primary">rnc</name>
    <name evidence="13" type="ORF">FZC37_00460</name>
</gene>
<evidence type="ECO:0000256" key="4">
    <source>
        <dbReference type="ARBA" id="ARBA00022664"/>
    </source>
</evidence>
<dbReference type="Gene3D" id="1.10.1520.10">
    <property type="entry name" value="Ribonuclease III domain"/>
    <property type="match status" value="1"/>
</dbReference>
<comment type="function">
    <text evidence="10">Digests double-stranded RNA. Involved in the processing of primary rRNA transcript to yield the immediate precursors to the large and small rRNAs (23S and 16S). Processes some mRNAs, and tRNAs when they are encoded in the rRNA operon. Processes pre-crRNA and tracrRNA of type II CRISPR loci if present in the organism.</text>
</comment>
<evidence type="ECO:0000256" key="8">
    <source>
        <dbReference type="ARBA" id="ARBA00022801"/>
    </source>
</evidence>
<keyword evidence="3 10" id="KW-0698">rRNA processing</keyword>
<dbReference type="GO" id="GO:0004525">
    <property type="term" value="F:ribonuclease III activity"/>
    <property type="evidence" value="ECO:0007669"/>
    <property type="project" value="UniProtKB-UniRule"/>
</dbReference>
<keyword evidence="10" id="KW-0819">tRNA processing</keyword>
<evidence type="ECO:0000256" key="10">
    <source>
        <dbReference type="HAMAP-Rule" id="MF_00104"/>
    </source>
</evidence>
<dbReference type="EC" id="3.1.26.3" evidence="10"/>
<reference evidence="13 14" key="1">
    <citation type="submission" date="2019-08" db="EMBL/GenBank/DDBJ databases">
        <title>Highly reduced genomes of protist endosymbionts show evolutionary convergence.</title>
        <authorList>
            <person name="George E."/>
            <person name="Husnik F."/>
            <person name="Tashyreva D."/>
            <person name="Prokopchuk G."/>
            <person name="Horak A."/>
            <person name="Kwong W.K."/>
            <person name="Lukes J."/>
            <person name="Keeling P.J."/>
        </authorList>
    </citation>
    <scope>NUCLEOTIDE SEQUENCE [LARGE SCALE GENOMIC DNA]</scope>
    <source>
        <strain evidence="13">1621</strain>
    </source>
</reference>
<dbReference type="AlphaFoldDB" id="A0A5C0UH06"/>
<keyword evidence="10" id="KW-0460">Magnesium</keyword>
<comment type="similarity">
    <text evidence="2">Belongs to the ribonuclease III family.</text>
</comment>
<dbReference type="SUPFAM" id="SSF69065">
    <property type="entry name" value="RNase III domain-like"/>
    <property type="match status" value="1"/>
</dbReference>
<dbReference type="GO" id="GO:0006397">
    <property type="term" value="P:mRNA processing"/>
    <property type="evidence" value="ECO:0007669"/>
    <property type="project" value="UniProtKB-UniRule"/>
</dbReference>
<evidence type="ECO:0000256" key="9">
    <source>
        <dbReference type="ARBA" id="ARBA00022884"/>
    </source>
</evidence>
<proteinExistence type="inferred from homology"/>
<keyword evidence="5 10" id="KW-0540">Nuclease</keyword>
<feature type="binding site" evidence="10">
    <location>
        <position position="48"/>
    </location>
    <ligand>
        <name>Mg(2+)</name>
        <dbReference type="ChEBI" id="CHEBI:18420"/>
    </ligand>
</feature>
<evidence type="ECO:0000256" key="3">
    <source>
        <dbReference type="ARBA" id="ARBA00022552"/>
    </source>
</evidence>
<dbReference type="InterPro" id="IPR014720">
    <property type="entry name" value="dsRBD_dom"/>
</dbReference>
<evidence type="ECO:0000313" key="13">
    <source>
        <dbReference type="EMBL" id="QEK39415.1"/>
    </source>
</evidence>
<dbReference type="Gene3D" id="3.30.160.20">
    <property type="match status" value="1"/>
</dbReference>
<comment type="catalytic activity">
    <reaction evidence="1 10">
        <text>Endonucleolytic cleavage to 5'-phosphomonoester.</text>
        <dbReference type="EC" id="3.1.26.3"/>
    </reaction>
</comment>
<keyword evidence="10" id="KW-0479">Metal-binding</keyword>